<evidence type="ECO:0000256" key="1">
    <source>
        <dbReference type="ARBA" id="ARBA00001120"/>
    </source>
</evidence>
<feature type="binding site" evidence="14">
    <location>
        <position position="202"/>
    </location>
    <ligand>
        <name>Mg(2+)</name>
        <dbReference type="ChEBI" id="CHEBI:18420"/>
    </ligand>
</feature>
<dbReference type="CDD" id="cd01918">
    <property type="entry name" value="HprK_C"/>
    <property type="match status" value="1"/>
</dbReference>
<keyword evidence="9 14" id="KW-0067">ATP-binding</keyword>
<feature type="active site" evidence="14">
    <location>
        <position position="159"/>
    </location>
</feature>
<dbReference type="Pfam" id="PF07475">
    <property type="entry name" value="Hpr_kinase_C"/>
    <property type="match status" value="1"/>
</dbReference>
<keyword evidence="6 14" id="KW-0479">Metal-binding</keyword>
<dbReference type="GO" id="GO:0000155">
    <property type="term" value="F:phosphorelay sensor kinase activity"/>
    <property type="evidence" value="ECO:0007669"/>
    <property type="project" value="InterPro"/>
</dbReference>
<dbReference type="EC" id="2.7.4.-" evidence="14"/>
<evidence type="ECO:0000313" key="18">
    <source>
        <dbReference type="Proteomes" id="UP000284177"/>
    </source>
</evidence>
<dbReference type="EC" id="2.7.11.-" evidence="14"/>
<keyword evidence="12 14" id="KW-0119">Carbohydrate metabolism</keyword>
<keyword evidence="8 14" id="KW-0418">Kinase</keyword>
<dbReference type="OrthoDB" id="9778803at2"/>
<dbReference type="HAMAP" id="MF_01249">
    <property type="entry name" value="HPr_kinase"/>
    <property type="match status" value="1"/>
</dbReference>
<evidence type="ECO:0000256" key="2">
    <source>
        <dbReference type="ARBA" id="ARBA00001946"/>
    </source>
</evidence>
<dbReference type="Gene3D" id="3.40.50.300">
    <property type="entry name" value="P-loop containing nucleotide triphosphate hydrolases"/>
    <property type="match status" value="1"/>
</dbReference>
<feature type="active site" evidence="14">
    <location>
        <position position="138"/>
    </location>
</feature>
<dbReference type="InterPro" id="IPR027417">
    <property type="entry name" value="P-loop_NTPase"/>
</dbReference>
<evidence type="ECO:0000256" key="12">
    <source>
        <dbReference type="ARBA" id="ARBA00023277"/>
    </source>
</evidence>
<dbReference type="PANTHER" id="PTHR30305">
    <property type="entry name" value="PROTEIN YJDM-RELATED"/>
    <property type="match status" value="1"/>
</dbReference>
<comment type="subunit">
    <text evidence="14">Homohexamer.</text>
</comment>
<feature type="active site" description="Proton acceptor; for phosphorylation activity. Proton donor; for dephosphorylation activity" evidence="14">
    <location>
        <position position="177"/>
    </location>
</feature>
<keyword evidence="4 14" id="KW-0723">Serine/threonine-protein kinase</keyword>
<keyword evidence="5 14" id="KW-0808">Transferase</keyword>
<dbReference type="SUPFAM" id="SSF75138">
    <property type="entry name" value="HprK N-terminal domain-like"/>
    <property type="match status" value="1"/>
</dbReference>
<comment type="cofactor">
    <cofactor evidence="2 14">
        <name>Mg(2+)</name>
        <dbReference type="ChEBI" id="CHEBI:18420"/>
    </cofactor>
</comment>
<dbReference type="Pfam" id="PF02603">
    <property type="entry name" value="Hpr_kinase_N"/>
    <property type="match status" value="1"/>
</dbReference>
<keyword evidence="7 14" id="KW-0547">Nucleotide-binding</keyword>
<comment type="domain">
    <text evidence="14">The Walker A ATP-binding motif also binds Pi and PPi.</text>
</comment>
<feature type="active site" evidence="14">
    <location>
        <position position="243"/>
    </location>
</feature>
<gene>
    <name evidence="14" type="primary">hprK</name>
    <name evidence="17" type="ORF">BET03_05235</name>
</gene>
<protein>
    <recommendedName>
        <fullName evidence="14">HPr kinase/phosphorylase</fullName>
        <shortName evidence="14">HPrK/P</shortName>
        <ecNumber evidence="14">2.7.11.-</ecNumber>
        <ecNumber evidence="14">2.7.4.-</ecNumber>
    </recommendedName>
    <alternativeName>
        <fullName evidence="14">HPr(Ser) kinase/phosphorylase</fullName>
    </alternativeName>
</protein>
<evidence type="ECO:0000256" key="10">
    <source>
        <dbReference type="ARBA" id="ARBA00022842"/>
    </source>
</evidence>
<feature type="binding site" evidence="14">
    <location>
        <position position="160"/>
    </location>
    <ligand>
        <name>Mg(2+)</name>
        <dbReference type="ChEBI" id="CHEBI:18420"/>
    </ligand>
</feature>
<keyword evidence="18" id="KW-1185">Reference proteome</keyword>
<dbReference type="AlphaFoldDB" id="A0A419SXX0"/>
<evidence type="ECO:0000259" key="16">
    <source>
        <dbReference type="Pfam" id="PF07475"/>
    </source>
</evidence>
<feature type="domain" description="HPr kinase/phosphorylase C-terminal" evidence="16">
    <location>
        <begin position="131"/>
        <end position="298"/>
    </location>
</feature>
<evidence type="ECO:0000259" key="15">
    <source>
        <dbReference type="Pfam" id="PF02603"/>
    </source>
</evidence>
<dbReference type="EMBL" id="MCIB01000036">
    <property type="protein sequence ID" value="RKD30110.1"/>
    <property type="molecule type" value="Genomic_DNA"/>
</dbReference>
<evidence type="ECO:0000256" key="8">
    <source>
        <dbReference type="ARBA" id="ARBA00022777"/>
    </source>
</evidence>
<dbReference type="InterPro" id="IPR011104">
    <property type="entry name" value="Hpr_kin/Pase_C"/>
</dbReference>
<dbReference type="InterPro" id="IPR011126">
    <property type="entry name" value="Hpr_kin/Pase_Hpr_N"/>
</dbReference>
<name>A0A419SXX0_9FIRM</name>
<feature type="region of interest" description="Important for the catalytic mechanism of dephosphorylation" evidence="14">
    <location>
        <begin position="264"/>
        <end position="269"/>
    </location>
</feature>
<dbReference type="GO" id="GO:0004674">
    <property type="term" value="F:protein serine/threonine kinase activity"/>
    <property type="evidence" value="ECO:0007669"/>
    <property type="project" value="UniProtKB-KW"/>
</dbReference>
<comment type="caution">
    <text evidence="17">The sequence shown here is derived from an EMBL/GenBank/DDBJ whole genome shotgun (WGS) entry which is preliminary data.</text>
</comment>
<keyword evidence="10 14" id="KW-0460">Magnesium</keyword>
<evidence type="ECO:0000256" key="6">
    <source>
        <dbReference type="ARBA" id="ARBA00022723"/>
    </source>
</evidence>
<proteinExistence type="inferred from homology"/>
<feature type="domain" description="HPr(Ser) kinase/phosphorylase N-terminal" evidence="15">
    <location>
        <begin position="5"/>
        <end position="127"/>
    </location>
</feature>
<dbReference type="GO" id="GO:0005524">
    <property type="term" value="F:ATP binding"/>
    <property type="evidence" value="ECO:0007669"/>
    <property type="project" value="UniProtKB-UniRule"/>
</dbReference>
<evidence type="ECO:0000256" key="14">
    <source>
        <dbReference type="HAMAP-Rule" id="MF_01249"/>
    </source>
</evidence>
<comment type="function">
    <text evidence="14">Catalyzes the ATP- as well as the pyrophosphate-dependent phosphorylation of a specific serine residue in HPr, a phosphocarrier protein of the phosphoenolpyruvate-dependent sugar phosphotransferase system (PTS). HprK/P also catalyzes the pyrophosphate-producing, inorganic phosphate-dependent dephosphorylation (phosphorolysis) of seryl-phosphorylated HPr (P-Ser-HPr). The two antagonistic activities of HprK/P are regulated by several intracellular metabolites, which change their concentration in response to the absence or presence of rapidly metabolisable carbon sources (glucose, fructose, etc.) in the growth medium. Therefore, by controlling the phosphorylation state of HPr, HPrK/P is a sensor enzyme that plays a major role in the regulation of carbon metabolism and sugar transport: it mediates carbon catabolite repression (CCR), and regulates PTS-catalyzed carbohydrate uptake and inducer exclusion.</text>
</comment>
<evidence type="ECO:0000313" key="17">
    <source>
        <dbReference type="EMBL" id="RKD30110.1"/>
    </source>
</evidence>
<feature type="binding site" evidence="14">
    <location>
        <begin position="153"/>
        <end position="160"/>
    </location>
    <ligand>
        <name>ATP</name>
        <dbReference type="ChEBI" id="CHEBI:30616"/>
    </ligand>
</feature>
<evidence type="ECO:0000256" key="13">
    <source>
        <dbReference type="ARBA" id="ARBA00047657"/>
    </source>
</evidence>
<dbReference type="FunFam" id="3.40.50.300:FF:000174">
    <property type="entry name" value="HPr kinase/phosphorylase"/>
    <property type="match status" value="1"/>
</dbReference>
<dbReference type="NCBIfam" id="TIGR00679">
    <property type="entry name" value="hpr-ser"/>
    <property type="match status" value="1"/>
</dbReference>
<dbReference type="Gene3D" id="3.40.1390.20">
    <property type="entry name" value="HprK N-terminal domain-like"/>
    <property type="match status" value="1"/>
</dbReference>
<evidence type="ECO:0000256" key="9">
    <source>
        <dbReference type="ARBA" id="ARBA00022840"/>
    </source>
</evidence>
<dbReference type="GO" id="GO:0004712">
    <property type="term" value="F:protein serine/threonine/tyrosine kinase activity"/>
    <property type="evidence" value="ECO:0007669"/>
    <property type="project" value="UniProtKB-UniRule"/>
</dbReference>
<comment type="miscellaneous">
    <text evidence="14">Both phosphorylation and phosphorolysis are carried out by the same active site and suggest a common mechanism for both reactions.</text>
</comment>
<feature type="region of interest" description="Important for the catalytic mechanism of both phosphorylation and dephosphorylation" evidence="14">
    <location>
        <begin position="201"/>
        <end position="210"/>
    </location>
</feature>
<dbReference type="RefSeq" id="WP_120170406.1">
    <property type="nucleotide sequence ID" value="NZ_MCIB01000036.1"/>
</dbReference>
<organism evidence="17 18">
    <name type="scientific">Thermohalobacter berrensis</name>
    <dbReference type="NCBI Taxonomy" id="99594"/>
    <lineage>
        <taxon>Bacteria</taxon>
        <taxon>Bacillati</taxon>
        <taxon>Bacillota</taxon>
        <taxon>Tissierellia</taxon>
        <taxon>Tissierellales</taxon>
        <taxon>Thermohalobacteraceae</taxon>
        <taxon>Thermohalobacter</taxon>
    </lineage>
</organism>
<comment type="catalytic activity">
    <reaction evidence="1 14">
        <text>[HPr protein]-L-serine + ATP = [HPr protein]-O-phospho-L-serine + ADP + H(+)</text>
        <dbReference type="Rhea" id="RHEA:46600"/>
        <dbReference type="Rhea" id="RHEA-COMP:11602"/>
        <dbReference type="Rhea" id="RHEA-COMP:11603"/>
        <dbReference type="ChEBI" id="CHEBI:15378"/>
        <dbReference type="ChEBI" id="CHEBI:29999"/>
        <dbReference type="ChEBI" id="CHEBI:30616"/>
        <dbReference type="ChEBI" id="CHEBI:83421"/>
        <dbReference type="ChEBI" id="CHEBI:456216"/>
    </reaction>
</comment>
<evidence type="ECO:0000256" key="4">
    <source>
        <dbReference type="ARBA" id="ARBA00022527"/>
    </source>
</evidence>
<dbReference type="GO" id="GO:0000287">
    <property type="term" value="F:magnesium ion binding"/>
    <property type="evidence" value="ECO:0007669"/>
    <property type="project" value="UniProtKB-UniRule"/>
</dbReference>
<evidence type="ECO:0000256" key="11">
    <source>
        <dbReference type="ARBA" id="ARBA00023268"/>
    </source>
</evidence>
<evidence type="ECO:0000256" key="5">
    <source>
        <dbReference type="ARBA" id="ARBA00022679"/>
    </source>
</evidence>
<evidence type="ECO:0000256" key="7">
    <source>
        <dbReference type="ARBA" id="ARBA00022741"/>
    </source>
</evidence>
<dbReference type="Proteomes" id="UP000284177">
    <property type="component" value="Unassembled WGS sequence"/>
</dbReference>
<comment type="similarity">
    <text evidence="3 14">Belongs to the HPrK/P family.</text>
</comment>
<sequence length="310" mass="35297">MNSLTVDRLAKDMGLEVIYMPDNPKTRLTISDLNRPGLQLAGHYSHFAYERLQIIGQVEWSYLSNLDEKTLEERLNNFFKYDIPAVVVTRKLEIFPQMLNAAKHYGRTILRSELATTKFIKKVLNYLDDILAPQITIHGVLVDVYGIGILIIGKSGVGKSETALELIKRGHRLVADDAVEIRKVEEGVLKGTAPEVIRHFLEIRGIGILDIKRLYGVGAVRNSKAIELVIELEYWDENKEYDRIGLDEEYTEILNTKVPKITIPVKPGRNLAMILEVAARNHRQKRMGYNAAKELNDRLMGDFQEAKVED</sequence>
<keyword evidence="11 14" id="KW-0511">Multifunctional enzyme</keyword>
<dbReference type="InterPro" id="IPR028979">
    <property type="entry name" value="Ser_kin/Pase_Hpr-like_N_sf"/>
</dbReference>
<accession>A0A419SXX0</accession>
<dbReference type="InterPro" id="IPR003755">
    <property type="entry name" value="HPr(Ser)_kin/Pase"/>
</dbReference>
<dbReference type="PANTHER" id="PTHR30305:SF1">
    <property type="entry name" value="HPR KINASE_PHOSPHORYLASE"/>
    <property type="match status" value="1"/>
</dbReference>
<evidence type="ECO:0000256" key="3">
    <source>
        <dbReference type="ARBA" id="ARBA00006883"/>
    </source>
</evidence>
<reference evidence="17 18" key="1">
    <citation type="submission" date="2016-08" db="EMBL/GenBank/DDBJ databases">
        <title>Novel Firmicutes and Novel Genomes.</title>
        <authorList>
            <person name="Poppleton D.I."/>
            <person name="Gribaldo S."/>
        </authorList>
    </citation>
    <scope>NUCLEOTIDE SEQUENCE [LARGE SCALE GENOMIC DNA]</scope>
    <source>
        <strain evidence="17 18">CTT3</strain>
    </source>
</reference>
<comment type="catalytic activity">
    <reaction evidence="13 14">
        <text>[HPr protein]-O-phospho-L-serine + phosphate + H(+) = [HPr protein]-L-serine + diphosphate</text>
        <dbReference type="Rhea" id="RHEA:46604"/>
        <dbReference type="Rhea" id="RHEA-COMP:11602"/>
        <dbReference type="Rhea" id="RHEA-COMP:11603"/>
        <dbReference type="ChEBI" id="CHEBI:15378"/>
        <dbReference type="ChEBI" id="CHEBI:29999"/>
        <dbReference type="ChEBI" id="CHEBI:33019"/>
        <dbReference type="ChEBI" id="CHEBI:43474"/>
        <dbReference type="ChEBI" id="CHEBI:83421"/>
    </reaction>
</comment>
<dbReference type="SUPFAM" id="SSF53795">
    <property type="entry name" value="PEP carboxykinase-like"/>
    <property type="match status" value="1"/>
</dbReference>
<dbReference type="GO" id="GO:0006109">
    <property type="term" value="P:regulation of carbohydrate metabolic process"/>
    <property type="evidence" value="ECO:0007669"/>
    <property type="project" value="UniProtKB-UniRule"/>
</dbReference>